<reference evidence="1 2" key="1">
    <citation type="journal article" date="2021" name="BMC Genomics">
        <title>Datura genome reveals duplications of psychoactive alkaloid biosynthetic genes and high mutation rate following tissue culture.</title>
        <authorList>
            <person name="Rajewski A."/>
            <person name="Carter-House D."/>
            <person name="Stajich J."/>
            <person name="Litt A."/>
        </authorList>
    </citation>
    <scope>NUCLEOTIDE SEQUENCE [LARGE SCALE GENOMIC DNA]</scope>
    <source>
        <strain evidence="1">AR-01</strain>
    </source>
</reference>
<accession>A0ABS8W2I3</accession>
<comment type="caution">
    <text evidence="1">The sequence shown here is derived from an EMBL/GenBank/DDBJ whole genome shotgun (WGS) entry which is preliminary data.</text>
</comment>
<gene>
    <name evidence="1" type="ORF">HAX54_044241</name>
</gene>
<protein>
    <submittedName>
        <fullName evidence="1">Uncharacterized protein</fullName>
    </submittedName>
</protein>
<dbReference type="EMBL" id="JACEIK010006721">
    <property type="protein sequence ID" value="MCE2056202.1"/>
    <property type="molecule type" value="Genomic_DNA"/>
</dbReference>
<proteinExistence type="predicted"/>
<evidence type="ECO:0000313" key="1">
    <source>
        <dbReference type="EMBL" id="MCE2056202.1"/>
    </source>
</evidence>
<feature type="non-terminal residue" evidence="1">
    <location>
        <position position="1"/>
    </location>
</feature>
<organism evidence="1 2">
    <name type="scientific">Datura stramonium</name>
    <name type="common">Jimsonweed</name>
    <name type="synonym">Common thornapple</name>
    <dbReference type="NCBI Taxonomy" id="4076"/>
    <lineage>
        <taxon>Eukaryota</taxon>
        <taxon>Viridiplantae</taxon>
        <taxon>Streptophyta</taxon>
        <taxon>Embryophyta</taxon>
        <taxon>Tracheophyta</taxon>
        <taxon>Spermatophyta</taxon>
        <taxon>Magnoliopsida</taxon>
        <taxon>eudicotyledons</taxon>
        <taxon>Gunneridae</taxon>
        <taxon>Pentapetalae</taxon>
        <taxon>asterids</taxon>
        <taxon>lamiids</taxon>
        <taxon>Solanales</taxon>
        <taxon>Solanaceae</taxon>
        <taxon>Solanoideae</taxon>
        <taxon>Datureae</taxon>
        <taxon>Datura</taxon>
    </lineage>
</organism>
<dbReference type="Proteomes" id="UP000823775">
    <property type="component" value="Unassembled WGS sequence"/>
</dbReference>
<evidence type="ECO:0000313" key="2">
    <source>
        <dbReference type="Proteomes" id="UP000823775"/>
    </source>
</evidence>
<sequence>SQWFGCLVAGGAVRAATSCFGVPTSLSRTLTLEHKLASLSLEGCNSFLMALCQPPSLYPRRDMVLGVTSNPKSTHGLS</sequence>
<keyword evidence="2" id="KW-1185">Reference proteome</keyword>
<name>A0ABS8W2I3_DATST</name>